<proteinExistence type="predicted"/>
<reference evidence="1" key="1">
    <citation type="journal article" date="2012" name="Nat. Genet.">
        <title>Whole-genome sequence of Schistosoma haematobium.</title>
        <authorList>
            <person name="Young N.D."/>
            <person name="Jex A.R."/>
            <person name="Li B."/>
            <person name="Liu S."/>
            <person name="Yang L."/>
            <person name="Xiong Z."/>
            <person name="Li Y."/>
            <person name="Cantacessi C."/>
            <person name="Hall R.S."/>
            <person name="Xu X."/>
            <person name="Chen F."/>
            <person name="Wu X."/>
            <person name="Zerlotini A."/>
            <person name="Oliveira G."/>
            <person name="Hofmann A."/>
            <person name="Zhang G."/>
            <person name="Fang X."/>
            <person name="Kang Y."/>
            <person name="Campbell B.E."/>
            <person name="Loukas A."/>
            <person name="Ranganathan S."/>
            <person name="Rollinson D."/>
            <person name="Rinaldi G."/>
            <person name="Brindley P.J."/>
            <person name="Yang H."/>
            <person name="Wang J."/>
            <person name="Wang J."/>
            <person name="Gasser R.B."/>
        </authorList>
    </citation>
    <scope>NUCLEOTIDE SEQUENCE [LARGE SCALE GENOMIC DNA]</scope>
</reference>
<evidence type="ECO:0000313" key="1">
    <source>
        <dbReference type="EMBL" id="KGB32239.1"/>
    </source>
</evidence>
<accession>A0A094ZHD5</accession>
<gene>
    <name evidence="1" type="ORF">MS3_00338</name>
</gene>
<organism evidence="1">
    <name type="scientific">Schistosoma haematobium</name>
    <name type="common">Blood fluke</name>
    <dbReference type="NCBI Taxonomy" id="6185"/>
    <lineage>
        <taxon>Eukaryota</taxon>
        <taxon>Metazoa</taxon>
        <taxon>Spiralia</taxon>
        <taxon>Lophotrochozoa</taxon>
        <taxon>Platyhelminthes</taxon>
        <taxon>Trematoda</taxon>
        <taxon>Digenea</taxon>
        <taxon>Strigeidida</taxon>
        <taxon>Schistosomatoidea</taxon>
        <taxon>Schistosomatidae</taxon>
        <taxon>Schistosoma</taxon>
    </lineage>
</organism>
<dbReference type="EMBL" id="KL250496">
    <property type="protein sequence ID" value="KGB32239.1"/>
    <property type="molecule type" value="Genomic_DNA"/>
</dbReference>
<protein>
    <submittedName>
        <fullName evidence="1">Uncharacterized protein</fullName>
    </submittedName>
</protein>
<name>A0A094ZHD5_SCHHA</name>
<dbReference type="AlphaFoldDB" id="A0A094ZHD5"/>
<sequence>MENTLLGLYPNTALFLLNVTNKLKKKHFRSPGCLFYYQGTCIIDFLFSRANPIYHQTSLKPIDHSNIDMSGSSSTVICSLTTTPVIITDSVNSVSIKSSVNNTTNSIMNITSSSTGISTDTYTSMVNLPFNDSLVCRSHSHLPTCTMNSSGFIDLTQKATFITFFWNISLLRLSYD</sequence>